<dbReference type="KEGG" id="mhz:Metho_2077"/>
<comment type="function">
    <text evidence="9">Involved in protein export.</text>
</comment>
<keyword evidence="5 9" id="KW-0653">Protein transport</keyword>
<feature type="transmembrane region" description="Helical" evidence="9">
    <location>
        <begin position="184"/>
        <end position="204"/>
    </location>
</feature>
<comment type="subunit">
    <text evidence="9">Part of the protein translocation apparatus. Forms a complex with SecD.</text>
</comment>
<comment type="subcellular location">
    <subcellularLocation>
        <location evidence="1 9">Cell membrane</location>
        <topology evidence="1 9">Multi-pass membrane protein</topology>
    </subcellularLocation>
</comment>
<feature type="transmembrane region" description="Helical" evidence="9">
    <location>
        <begin position="21"/>
        <end position="41"/>
    </location>
</feature>
<evidence type="ECO:0000256" key="1">
    <source>
        <dbReference type="ARBA" id="ARBA00004651"/>
    </source>
</evidence>
<sequence precursor="true">MSLSLTEKLDSFVRKHNDRQLLVLPVAIFLIAILIIAFTLATTGAPVKLGMEFKGGTMISLTTDTPAAALKEKYSAYPLTDVRQTGSRTVIQFGPLSNEEQLSLTQDVTDTYQNVEIRQIGPVYGTDLQKQAIKAVIFSFIGMSLVVFIIFRIFIPSLAIVLAAFCDIVIAVAFMNVAGIELSLGTVAALLMLIGYSVDSDILLTTRVLKRRGEVEENITNAMGTGITMTTTTLAALIVLYVVTTYSYLIIPSFSQINLLSDISIVLIFGLLADIINTWLTNVSILRWYVKREGTKGARRRRA</sequence>
<dbReference type="RefSeq" id="WP_015325408.1">
    <property type="nucleotide sequence ID" value="NC_019977.1"/>
</dbReference>
<feature type="transmembrane region" description="Helical" evidence="9">
    <location>
        <begin position="132"/>
        <end position="151"/>
    </location>
</feature>
<feature type="transmembrane region" description="Helical" evidence="9">
    <location>
        <begin position="158"/>
        <end position="178"/>
    </location>
</feature>
<evidence type="ECO:0000313" key="11">
    <source>
        <dbReference type="EMBL" id="AGB50243.1"/>
    </source>
</evidence>
<dbReference type="Proteomes" id="UP000010866">
    <property type="component" value="Chromosome"/>
</dbReference>
<organism evidence="11 12">
    <name type="scientific">Methanomethylovorans hollandica (strain DSM 15978 / NBRC 107637 / DMS1)</name>
    <dbReference type="NCBI Taxonomy" id="867904"/>
    <lineage>
        <taxon>Archaea</taxon>
        <taxon>Methanobacteriati</taxon>
        <taxon>Methanobacteriota</taxon>
        <taxon>Stenosarchaea group</taxon>
        <taxon>Methanomicrobia</taxon>
        <taxon>Methanosarcinales</taxon>
        <taxon>Methanosarcinaceae</taxon>
        <taxon>Methanomethylovorans</taxon>
    </lineage>
</organism>
<dbReference type="EMBL" id="CP003362">
    <property type="protein sequence ID" value="AGB50243.1"/>
    <property type="molecule type" value="Genomic_DNA"/>
</dbReference>
<keyword evidence="2 9" id="KW-0813">Transport</keyword>
<dbReference type="OrthoDB" id="85411at2157"/>
<keyword evidence="3 9" id="KW-1003">Cell membrane</keyword>
<proteinExistence type="inferred from homology"/>
<dbReference type="InterPro" id="IPR022646">
    <property type="entry name" value="SecD/SecF_CS"/>
</dbReference>
<keyword evidence="6 9" id="KW-1133">Transmembrane helix</keyword>
<feature type="transmembrane region" description="Helical" evidence="9">
    <location>
        <begin position="225"/>
        <end position="251"/>
    </location>
</feature>
<evidence type="ECO:0000256" key="9">
    <source>
        <dbReference type="HAMAP-Rule" id="MF_01464"/>
    </source>
</evidence>
<evidence type="ECO:0000256" key="3">
    <source>
        <dbReference type="ARBA" id="ARBA00022475"/>
    </source>
</evidence>
<dbReference type="PANTHER" id="PTHR30081:SF8">
    <property type="entry name" value="PROTEIN TRANSLOCASE SUBUNIT SECF"/>
    <property type="match status" value="1"/>
</dbReference>
<dbReference type="InterPro" id="IPR024921">
    <property type="entry name" value="SecF_arc"/>
</dbReference>
<dbReference type="Pfam" id="PF02355">
    <property type="entry name" value="SecD_SecF_C"/>
    <property type="match status" value="1"/>
</dbReference>
<dbReference type="GeneID" id="14406590"/>
<keyword evidence="8 9" id="KW-0472">Membrane</keyword>
<keyword evidence="7 9" id="KW-0811">Translocation</keyword>
<name>L0L1H3_METHD</name>
<evidence type="ECO:0000259" key="10">
    <source>
        <dbReference type="Pfam" id="PF02355"/>
    </source>
</evidence>
<keyword evidence="12" id="KW-1185">Reference proteome</keyword>
<evidence type="ECO:0000256" key="6">
    <source>
        <dbReference type="ARBA" id="ARBA00022989"/>
    </source>
</evidence>
<dbReference type="Gene3D" id="1.20.1640.10">
    <property type="entry name" value="Multidrug efflux transporter AcrB transmembrane domain"/>
    <property type="match status" value="1"/>
</dbReference>
<feature type="transmembrane region" description="Helical" evidence="9">
    <location>
        <begin position="263"/>
        <end position="290"/>
    </location>
</feature>
<evidence type="ECO:0000256" key="5">
    <source>
        <dbReference type="ARBA" id="ARBA00022927"/>
    </source>
</evidence>
<dbReference type="InterPro" id="IPR022813">
    <property type="entry name" value="SecD/SecF_arch_bac"/>
</dbReference>
<evidence type="ECO:0000256" key="4">
    <source>
        <dbReference type="ARBA" id="ARBA00022692"/>
    </source>
</evidence>
<dbReference type="GO" id="GO:0005886">
    <property type="term" value="C:plasma membrane"/>
    <property type="evidence" value="ECO:0007669"/>
    <property type="project" value="UniProtKB-SubCell"/>
</dbReference>
<dbReference type="AlphaFoldDB" id="L0L1H3"/>
<evidence type="ECO:0000256" key="2">
    <source>
        <dbReference type="ARBA" id="ARBA00022448"/>
    </source>
</evidence>
<gene>
    <name evidence="9" type="primary">secF</name>
    <name evidence="11" type="ordered locus">Metho_2077</name>
</gene>
<dbReference type="Pfam" id="PF07549">
    <property type="entry name" value="Sec_GG"/>
    <property type="match status" value="1"/>
</dbReference>
<keyword evidence="4 9" id="KW-0812">Transmembrane</keyword>
<accession>L0L1H3</accession>
<evidence type="ECO:0000256" key="7">
    <source>
        <dbReference type="ARBA" id="ARBA00023010"/>
    </source>
</evidence>
<comment type="similarity">
    <text evidence="9">Belongs to the SecD/SecF family. SecF subfamily.</text>
</comment>
<dbReference type="GO" id="GO:0006605">
    <property type="term" value="P:protein targeting"/>
    <property type="evidence" value="ECO:0007669"/>
    <property type="project" value="UniProtKB-UniRule"/>
</dbReference>
<dbReference type="HAMAP" id="MF_01464_A">
    <property type="entry name" value="SecF_A"/>
    <property type="match status" value="1"/>
</dbReference>
<protein>
    <recommendedName>
        <fullName evidence="9">Protein-export membrane protein SecF</fullName>
    </recommendedName>
</protein>
<evidence type="ECO:0000313" key="12">
    <source>
        <dbReference type="Proteomes" id="UP000010866"/>
    </source>
</evidence>
<dbReference type="HOGENOM" id="CLU_060478_0_0_2"/>
<dbReference type="NCBIfam" id="NF006354">
    <property type="entry name" value="PRK08578.1-2"/>
    <property type="match status" value="1"/>
</dbReference>
<dbReference type="PANTHER" id="PTHR30081">
    <property type="entry name" value="PROTEIN-EXPORT MEMBRANE PROTEIN SEC"/>
    <property type="match status" value="1"/>
</dbReference>
<dbReference type="InterPro" id="IPR048634">
    <property type="entry name" value="SecD_SecF_C"/>
</dbReference>
<feature type="domain" description="Protein export membrane protein SecD/SecF C-terminal" evidence="10">
    <location>
        <begin position="104"/>
        <end position="291"/>
    </location>
</feature>
<dbReference type="SUPFAM" id="SSF82866">
    <property type="entry name" value="Multidrug efflux transporter AcrB transmembrane domain"/>
    <property type="match status" value="1"/>
</dbReference>
<reference evidence="12" key="1">
    <citation type="submission" date="2012-02" db="EMBL/GenBank/DDBJ databases">
        <title>Complete sequence of chromosome of Methanomethylovorans hollandica DSM 15978.</title>
        <authorList>
            <person name="Lucas S."/>
            <person name="Copeland A."/>
            <person name="Lapidus A."/>
            <person name="Glavina del Rio T."/>
            <person name="Dalin E."/>
            <person name="Tice H."/>
            <person name="Bruce D."/>
            <person name="Goodwin L."/>
            <person name="Pitluck S."/>
            <person name="Peters L."/>
            <person name="Mikhailova N."/>
            <person name="Held B."/>
            <person name="Kyrpides N."/>
            <person name="Mavromatis K."/>
            <person name="Ivanova N."/>
            <person name="Brettin T."/>
            <person name="Detter J.C."/>
            <person name="Han C."/>
            <person name="Larimer F."/>
            <person name="Land M."/>
            <person name="Hauser L."/>
            <person name="Markowitz V."/>
            <person name="Cheng J.-F."/>
            <person name="Hugenholtz P."/>
            <person name="Woyke T."/>
            <person name="Wu D."/>
            <person name="Spring S."/>
            <person name="Schroeder M."/>
            <person name="Brambilla E."/>
            <person name="Klenk H.-P."/>
            <person name="Eisen J.A."/>
        </authorList>
    </citation>
    <scope>NUCLEOTIDE SEQUENCE [LARGE SCALE GENOMIC DNA]</scope>
    <source>
        <strain evidence="12">DSM 15978 / NBRC 107637 / DMS1</strain>
    </source>
</reference>
<dbReference type="STRING" id="867904.Metho_2077"/>
<evidence type="ECO:0000256" key="8">
    <source>
        <dbReference type="ARBA" id="ARBA00023136"/>
    </source>
</evidence>
<dbReference type="GO" id="GO:0065002">
    <property type="term" value="P:intracellular protein transmembrane transport"/>
    <property type="evidence" value="ECO:0007669"/>
    <property type="project" value="UniProtKB-UniRule"/>
</dbReference>